<name>A0A9X0AL07_9HELO</name>
<dbReference type="AlphaFoldDB" id="A0A9X0AL07"/>
<dbReference type="SUPFAM" id="SSF51316">
    <property type="entry name" value="Mss4-like"/>
    <property type="match status" value="1"/>
</dbReference>
<comment type="caution">
    <text evidence="1">The sequence shown here is derived from an EMBL/GenBank/DDBJ whole genome shotgun (WGS) entry which is preliminary data.</text>
</comment>
<organism evidence="1 2">
    <name type="scientific">Sclerotinia nivalis</name>
    <dbReference type="NCBI Taxonomy" id="352851"/>
    <lineage>
        <taxon>Eukaryota</taxon>
        <taxon>Fungi</taxon>
        <taxon>Dikarya</taxon>
        <taxon>Ascomycota</taxon>
        <taxon>Pezizomycotina</taxon>
        <taxon>Leotiomycetes</taxon>
        <taxon>Helotiales</taxon>
        <taxon>Sclerotiniaceae</taxon>
        <taxon>Sclerotinia</taxon>
    </lineage>
</organism>
<gene>
    <name evidence="1" type="ORF">OCU04_008117</name>
</gene>
<dbReference type="OrthoDB" id="5422068at2759"/>
<dbReference type="InterPro" id="IPR011057">
    <property type="entry name" value="Mss4-like_sf"/>
</dbReference>
<sequence>MYSHSPTKEPISSSPTTQEIWHPVTKLFYPNPESEPYHLKLFKSSDRSTRSFCGTNLTYSINPKPSDAWPDLFDVVLGTIRRDDLEGEWMIPDRHCWVSKGIPWVGRLTNGIKEMPRHETFKLKEEMPKEAWDI</sequence>
<dbReference type="Proteomes" id="UP001152300">
    <property type="component" value="Unassembled WGS sequence"/>
</dbReference>
<keyword evidence="2" id="KW-1185">Reference proteome</keyword>
<protein>
    <submittedName>
        <fullName evidence="1">Uncharacterized protein</fullName>
    </submittedName>
</protein>
<dbReference type="EMBL" id="JAPEIS010000009">
    <property type="protein sequence ID" value="KAJ8062863.1"/>
    <property type="molecule type" value="Genomic_DNA"/>
</dbReference>
<reference evidence="1" key="1">
    <citation type="submission" date="2022-11" db="EMBL/GenBank/DDBJ databases">
        <title>Genome Resource of Sclerotinia nivalis Strain SnTB1, a Plant Pathogen Isolated from American Ginseng.</title>
        <authorList>
            <person name="Fan S."/>
        </authorList>
    </citation>
    <scope>NUCLEOTIDE SEQUENCE</scope>
    <source>
        <strain evidence="1">SnTB1</strain>
    </source>
</reference>
<accession>A0A9X0AL07</accession>
<evidence type="ECO:0000313" key="2">
    <source>
        <dbReference type="Proteomes" id="UP001152300"/>
    </source>
</evidence>
<evidence type="ECO:0000313" key="1">
    <source>
        <dbReference type="EMBL" id="KAJ8062863.1"/>
    </source>
</evidence>
<proteinExistence type="predicted"/>